<feature type="domain" description="SPOR" evidence="2">
    <location>
        <begin position="279"/>
        <end position="359"/>
    </location>
</feature>
<dbReference type="SMART" id="SM00671">
    <property type="entry name" value="SEL1"/>
    <property type="match status" value="2"/>
</dbReference>
<dbReference type="KEGG" id="elq:Ga0102493_11338"/>
<dbReference type="InterPro" id="IPR052748">
    <property type="entry name" value="ISR_Activator"/>
</dbReference>
<dbReference type="PROSITE" id="PS51724">
    <property type="entry name" value="SPOR"/>
    <property type="match status" value="1"/>
</dbReference>
<dbReference type="EMBL" id="JMIX01000006">
    <property type="protein sequence ID" value="KEO93282.1"/>
    <property type="molecule type" value="Genomic_DNA"/>
</dbReference>
<sequence>MHLNKRLLARSPVAVLTAAMALASAPGLASVKEGVDAWSAGDYARAVAEWRGPAANGDADALFNLAQAYRLGRGVEADIARARELYAEAARQGHVKAADNYGLLLFQQGEQEDAMPLIRNAADRGDPRAQYVLGLAHFNADYADKDWVRAYALLTLARSQGLPQATEALAQMDRYVPEMQRQEAQALARRLEMESIRRRAAELAAADLGGTDPGARPVLMAQSSAALPAPSSASPDFGPASGDAMRPIATSERAPAAQQAAVRVAAPPEKLPERMAASANPRGEWRVQLGAFGVHGNAERLWSKISDNPALAGTDRALVPAGRLMQLQAVGFGSRSDARAACLALRREGQACIVAAPPS</sequence>
<evidence type="ECO:0000256" key="1">
    <source>
        <dbReference type="SAM" id="SignalP"/>
    </source>
</evidence>
<dbReference type="AlphaFoldDB" id="A0A074N5M3"/>
<dbReference type="InterPro" id="IPR006597">
    <property type="entry name" value="Sel1-like"/>
</dbReference>
<dbReference type="GO" id="GO:0042834">
    <property type="term" value="F:peptidoglycan binding"/>
    <property type="evidence" value="ECO:0007669"/>
    <property type="project" value="InterPro"/>
</dbReference>
<feature type="chain" id="PRO_5001697523" evidence="1">
    <location>
        <begin position="30"/>
        <end position="359"/>
    </location>
</feature>
<dbReference type="Proteomes" id="UP000027866">
    <property type="component" value="Unassembled WGS sequence"/>
</dbReference>
<protein>
    <submittedName>
        <fullName evidence="3">Sporulation protein</fullName>
    </submittedName>
</protein>
<dbReference type="Gene3D" id="1.25.40.10">
    <property type="entry name" value="Tetratricopeptide repeat domain"/>
    <property type="match status" value="1"/>
</dbReference>
<accession>A0A074N5M3</accession>
<dbReference type="SUPFAM" id="SSF81901">
    <property type="entry name" value="HCP-like"/>
    <property type="match status" value="1"/>
</dbReference>
<dbReference type="PATRIC" id="fig|39960.10.peg.2593"/>
<organism evidence="3 4">
    <name type="scientific">Erythrobacter litoralis</name>
    <dbReference type="NCBI Taxonomy" id="39960"/>
    <lineage>
        <taxon>Bacteria</taxon>
        <taxon>Pseudomonadati</taxon>
        <taxon>Pseudomonadota</taxon>
        <taxon>Alphaproteobacteria</taxon>
        <taxon>Sphingomonadales</taxon>
        <taxon>Erythrobacteraceae</taxon>
        <taxon>Erythrobacter/Porphyrobacter group</taxon>
        <taxon>Erythrobacter</taxon>
    </lineage>
</organism>
<evidence type="ECO:0000313" key="3">
    <source>
        <dbReference type="EMBL" id="KEO93282.1"/>
    </source>
</evidence>
<dbReference type="SUPFAM" id="SSF110997">
    <property type="entry name" value="Sporulation related repeat"/>
    <property type="match status" value="1"/>
</dbReference>
<evidence type="ECO:0000259" key="2">
    <source>
        <dbReference type="PROSITE" id="PS51724"/>
    </source>
</evidence>
<reference evidence="3 4" key="1">
    <citation type="submission" date="2014-04" db="EMBL/GenBank/DDBJ databases">
        <title>A comprehensive comparison of genomes of Erythrobacter spp. Strains.</title>
        <authorList>
            <person name="Zheng Q."/>
        </authorList>
    </citation>
    <scope>NUCLEOTIDE SEQUENCE [LARGE SCALE GENOMIC DNA]</scope>
    <source>
        <strain evidence="3 4">DSM 8509</strain>
    </source>
</reference>
<evidence type="ECO:0000313" key="4">
    <source>
        <dbReference type="Proteomes" id="UP000027866"/>
    </source>
</evidence>
<keyword evidence="1" id="KW-0732">Signal</keyword>
<feature type="signal peptide" evidence="1">
    <location>
        <begin position="1"/>
        <end position="29"/>
    </location>
</feature>
<dbReference type="PANTHER" id="PTHR45011:SF1">
    <property type="entry name" value="DAP3-BINDING CELL DEATH ENHANCER 1"/>
    <property type="match status" value="1"/>
</dbReference>
<dbReference type="InterPro" id="IPR011990">
    <property type="entry name" value="TPR-like_helical_dom_sf"/>
</dbReference>
<proteinExistence type="predicted"/>
<keyword evidence="4" id="KW-1185">Reference proteome</keyword>
<dbReference type="Gene3D" id="3.30.70.1070">
    <property type="entry name" value="Sporulation related repeat"/>
    <property type="match status" value="1"/>
</dbReference>
<dbReference type="InterPro" id="IPR036680">
    <property type="entry name" value="SPOR-like_sf"/>
</dbReference>
<dbReference type="RefSeq" id="WP_081845620.1">
    <property type="nucleotide sequence ID" value="NZ_CP017057.1"/>
</dbReference>
<dbReference type="Pfam" id="PF08238">
    <property type="entry name" value="Sel1"/>
    <property type="match status" value="2"/>
</dbReference>
<name>A0A074N5M3_9SPHN</name>
<gene>
    <name evidence="3" type="ORF">EH32_11205</name>
</gene>
<dbReference type="Pfam" id="PF05036">
    <property type="entry name" value="SPOR"/>
    <property type="match status" value="1"/>
</dbReference>
<dbReference type="InterPro" id="IPR007730">
    <property type="entry name" value="SPOR-like_dom"/>
</dbReference>
<comment type="caution">
    <text evidence="3">The sequence shown here is derived from an EMBL/GenBank/DDBJ whole genome shotgun (WGS) entry which is preliminary data.</text>
</comment>
<dbReference type="PANTHER" id="PTHR45011">
    <property type="entry name" value="DAP3-BINDING CELL DEATH ENHANCER 1"/>
    <property type="match status" value="1"/>
</dbReference>
<dbReference type="OrthoDB" id="112232at2"/>